<accession>A0A9N9E0B6</accession>
<dbReference type="Proteomes" id="UP000789739">
    <property type="component" value="Unassembled WGS sequence"/>
</dbReference>
<reference evidence="1" key="1">
    <citation type="submission" date="2021-06" db="EMBL/GenBank/DDBJ databases">
        <authorList>
            <person name="Kallberg Y."/>
            <person name="Tangrot J."/>
            <person name="Rosling A."/>
        </authorList>
    </citation>
    <scope>NUCLEOTIDE SEQUENCE</scope>
    <source>
        <strain evidence="1">BR232B</strain>
    </source>
</reference>
<name>A0A9N9E0B6_9GLOM</name>
<evidence type="ECO:0000313" key="1">
    <source>
        <dbReference type="EMBL" id="CAG8659271.1"/>
    </source>
</evidence>
<comment type="caution">
    <text evidence="1">The sequence shown here is derived from an EMBL/GenBank/DDBJ whole genome shotgun (WGS) entry which is preliminary data.</text>
</comment>
<feature type="non-terminal residue" evidence="1">
    <location>
        <position position="52"/>
    </location>
</feature>
<proteinExistence type="predicted"/>
<evidence type="ECO:0000313" key="2">
    <source>
        <dbReference type="Proteomes" id="UP000789739"/>
    </source>
</evidence>
<sequence>KTSNPPKDYWIIKSIHIKIKILTFHSTLKINAYEKKVYDILWKAGYEVECRA</sequence>
<gene>
    <name evidence="1" type="ORF">PBRASI_LOCUS10694</name>
</gene>
<dbReference type="EMBL" id="CAJVPI010003512">
    <property type="protein sequence ID" value="CAG8659271.1"/>
    <property type="molecule type" value="Genomic_DNA"/>
</dbReference>
<protein>
    <submittedName>
        <fullName evidence="1">6252_t:CDS:1</fullName>
    </submittedName>
</protein>
<organism evidence="1 2">
    <name type="scientific">Paraglomus brasilianum</name>
    <dbReference type="NCBI Taxonomy" id="144538"/>
    <lineage>
        <taxon>Eukaryota</taxon>
        <taxon>Fungi</taxon>
        <taxon>Fungi incertae sedis</taxon>
        <taxon>Mucoromycota</taxon>
        <taxon>Glomeromycotina</taxon>
        <taxon>Glomeromycetes</taxon>
        <taxon>Paraglomerales</taxon>
        <taxon>Paraglomeraceae</taxon>
        <taxon>Paraglomus</taxon>
    </lineage>
</organism>
<feature type="non-terminal residue" evidence="1">
    <location>
        <position position="1"/>
    </location>
</feature>
<keyword evidence="2" id="KW-1185">Reference proteome</keyword>
<dbReference type="AlphaFoldDB" id="A0A9N9E0B6"/>